<evidence type="ECO:0000256" key="3">
    <source>
        <dbReference type="SAM" id="Phobius"/>
    </source>
</evidence>
<organism evidence="5 7">
    <name type="scientific">Dracunculus medinensis</name>
    <name type="common">Guinea worm</name>
    <dbReference type="NCBI Taxonomy" id="318479"/>
    <lineage>
        <taxon>Eukaryota</taxon>
        <taxon>Metazoa</taxon>
        <taxon>Ecdysozoa</taxon>
        <taxon>Nematoda</taxon>
        <taxon>Chromadorea</taxon>
        <taxon>Rhabditida</taxon>
        <taxon>Spirurina</taxon>
        <taxon>Dracunculoidea</taxon>
        <taxon>Dracunculidae</taxon>
        <taxon>Dracunculus</taxon>
    </lineage>
</organism>
<dbReference type="InterPro" id="IPR008160">
    <property type="entry name" value="Collagen"/>
</dbReference>
<name>A0A0N4UEM4_DRAME</name>
<keyword evidence="1" id="KW-0677">Repeat</keyword>
<dbReference type="EMBL" id="UYYG01000008">
    <property type="protein sequence ID" value="VDN50856.1"/>
    <property type="molecule type" value="Genomic_DNA"/>
</dbReference>
<dbReference type="Pfam" id="PF01391">
    <property type="entry name" value="Collagen"/>
    <property type="match status" value="2"/>
</dbReference>
<feature type="region of interest" description="Disordered" evidence="2">
    <location>
        <begin position="175"/>
        <end position="246"/>
    </location>
</feature>
<keyword evidence="3" id="KW-0812">Transmembrane</keyword>
<evidence type="ECO:0000256" key="1">
    <source>
        <dbReference type="ARBA" id="ARBA00022737"/>
    </source>
</evidence>
<dbReference type="WBParaSite" id="DME_0000583501-mRNA-1">
    <property type="protein sequence ID" value="DME_0000583501-mRNA-1"/>
    <property type="gene ID" value="DME_0000583501"/>
</dbReference>
<proteinExistence type="predicted"/>
<dbReference type="Proteomes" id="UP000274756">
    <property type="component" value="Unassembled WGS sequence"/>
</dbReference>
<dbReference type="AlphaFoldDB" id="A0A0N4UEM4"/>
<keyword evidence="3" id="KW-0472">Membrane</keyword>
<sequence length="326" mass="34297">MVTSWVGLKDDREWAYRVAIAMSLVVSVLPLLCVLFFIRYTSVYMQQMDSQMEYDIVFCEDVVKVASTMNSNHIVVHPADEFVSYFLVNSKKHIRNLRKAPQLFDSNPLLSPGVFVKKNRTGGPCRCAAERGPKGPPGRPGMKGLRGESGVPGIPAILPCQKKINLKKICFDPCPPGKQGPRGITGPTGDKGKRGIQGSHGKNGEDGGPGPVGPRGPPGIPGLEGDSGDPGPDAIPAPFITGPPGPAGDIGPIGPFGPRGMRGIDGPLGPAGKRGYPGRNGIPGKKGLLGPYGPTGKQGNSGHHGVCPTYCAIDGGVFFLDPEWLH</sequence>
<feature type="region of interest" description="Disordered" evidence="2">
    <location>
        <begin position="125"/>
        <end position="149"/>
    </location>
</feature>
<dbReference type="PANTHER" id="PTHR24637:SF354">
    <property type="entry name" value="COLLAGEN"/>
    <property type="match status" value="1"/>
</dbReference>
<evidence type="ECO:0000256" key="2">
    <source>
        <dbReference type="SAM" id="MobiDB-lite"/>
    </source>
</evidence>
<accession>A0A0N4UEM4</accession>
<protein>
    <submittedName>
        <fullName evidence="7">Col_cuticle_N domain-containing protein</fullName>
    </submittedName>
</protein>
<dbReference type="PANTHER" id="PTHR24637">
    <property type="entry name" value="COLLAGEN"/>
    <property type="match status" value="1"/>
</dbReference>
<evidence type="ECO:0000313" key="7">
    <source>
        <dbReference type="WBParaSite" id="DME_0000583501-mRNA-1"/>
    </source>
</evidence>
<reference evidence="4 6" key="2">
    <citation type="submission" date="2018-11" db="EMBL/GenBank/DDBJ databases">
        <authorList>
            <consortium name="Pathogen Informatics"/>
        </authorList>
    </citation>
    <scope>NUCLEOTIDE SEQUENCE [LARGE SCALE GENOMIC DNA]</scope>
</reference>
<feature type="compositionally biased region" description="Pro residues" evidence="2">
    <location>
        <begin position="211"/>
        <end position="220"/>
    </location>
</feature>
<feature type="transmembrane region" description="Helical" evidence="3">
    <location>
        <begin position="14"/>
        <end position="38"/>
    </location>
</feature>
<dbReference type="Proteomes" id="UP000038040">
    <property type="component" value="Unplaced"/>
</dbReference>
<dbReference type="OrthoDB" id="10037288at2759"/>
<evidence type="ECO:0000313" key="6">
    <source>
        <dbReference type="Proteomes" id="UP000274756"/>
    </source>
</evidence>
<evidence type="ECO:0000313" key="5">
    <source>
        <dbReference type="Proteomes" id="UP000038040"/>
    </source>
</evidence>
<keyword evidence="3" id="KW-1133">Transmembrane helix</keyword>
<reference evidence="7" key="1">
    <citation type="submission" date="2017-02" db="UniProtKB">
        <authorList>
            <consortium name="WormBaseParasite"/>
        </authorList>
    </citation>
    <scope>IDENTIFICATION</scope>
</reference>
<evidence type="ECO:0000313" key="4">
    <source>
        <dbReference type="EMBL" id="VDN50856.1"/>
    </source>
</evidence>
<gene>
    <name evidence="4" type="ORF">DME_LOCUS829</name>
</gene>
<keyword evidence="6" id="KW-1185">Reference proteome</keyword>
<dbReference type="STRING" id="318479.A0A0N4UEM4"/>